<proteinExistence type="predicted"/>
<name>A0A5M6DF07_9BACT</name>
<evidence type="ECO:0000256" key="2">
    <source>
        <dbReference type="PIRSR" id="PIRSR620023-2"/>
    </source>
</evidence>
<reference evidence="4 5" key="1">
    <citation type="submission" date="2019-09" db="EMBL/GenBank/DDBJ databases">
        <title>Genome sequence and assembly of Adhaeribacter sp.</title>
        <authorList>
            <person name="Chhetri G."/>
        </authorList>
    </citation>
    <scope>NUCLEOTIDE SEQUENCE [LARGE SCALE GENOMIC DNA]</scope>
    <source>
        <strain evidence="4 5">DK36</strain>
    </source>
</reference>
<accession>A0A5M6DF07</accession>
<evidence type="ECO:0000256" key="1">
    <source>
        <dbReference type="PIRSR" id="PIRSR620023-1"/>
    </source>
</evidence>
<feature type="binding site" evidence="2">
    <location>
        <position position="259"/>
    </location>
    <ligand>
        <name>substrate</name>
    </ligand>
</feature>
<dbReference type="GO" id="GO:0016747">
    <property type="term" value="F:acyltransferase activity, transferring groups other than amino-acyl groups"/>
    <property type="evidence" value="ECO:0007669"/>
    <property type="project" value="InterPro"/>
</dbReference>
<dbReference type="AlphaFoldDB" id="A0A5M6DF07"/>
<dbReference type="SUPFAM" id="SSF53756">
    <property type="entry name" value="UDP-Glycosyltransferase/glycogen phosphorylase"/>
    <property type="match status" value="1"/>
</dbReference>
<feature type="binding site" evidence="2">
    <location>
        <position position="156"/>
    </location>
    <ligand>
        <name>substrate</name>
    </ligand>
</feature>
<evidence type="ECO:0000259" key="3">
    <source>
        <dbReference type="PROSITE" id="PS51186"/>
    </source>
</evidence>
<gene>
    <name evidence="4" type="primary">pseG</name>
    <name evidence="4" type="ORF">F0145_13870</name>
</gene>
<dbReference type="EMBL" id="VWSF01000010">
    <property type="protein sequence ID" value="KAA5544769.1"/>
    <property type="molecule type" value="Genomic_DNA"/>
</dbReference>
<organism evidence="4 5">
    <name type="scientific">Adhaeribacter rhizoryzae</name>
    <dbReference type="NCBI Taxonomy" id="2607907"/>
    <lineage>
        <taxon>Bacteria</taxon>
        <taxon>Pseudomonadati</taxon>
        <taxon>Bacteroidota</taxon>
        <taxon>Cytophagia</taxon>
        <taxon>Cytophagales</taxon>
        <taxon>Hymenobacteraceae</taxon>
        <taxon>Adhaeribacter</taxon>
    </lineage>
</organism>
<feature type="active site" description="Proton acceptor" evidence="1">
    <location>
        <position position="23"/>
    </location>
</feature>
<dbReference type="Proteomes" id="UP000323426">
    <property type="component" value="Unassembled WGS sequence"/>
</dbReference>
<dbReference type="PROSITE" id="PS51186">
    <property type="entry name" value="GNAT"/>
    <property type="match status" value="1"/>
</dbReference>
<dbReference type="InterPro" id="IPR016181">
    <property type="entry name" value="Acyl_CoA_acyltransferase"/>
</dbReference>
<protein>
    <submittedName>
        <fullName evidence="4">UDP-2,4-diacetamido-2,4, 6-trideoxy-beta-L-altropyranose hydrolase</fullName>
        <ecNumber evidence="4">3.6.1.57</ecNumber>
    </submittedName>
</protein>
<keyword evidence="4" id="KW-0378">Hydrolase</keyword>
<dbReference type="InterPro" id="IPR020023">
    <property type="entry name" value="PseG"/>
</dbReference>
<evidence type="ECO:0000313" key="4">
    <source>
        <dbReference type="EMBL" id="KAA5544769.1"/>
    </source>
</evidence>
<keyword evidence="5" id="KW-1185">Reference proteome</keyword>
<dbReference type="InterPro" id="IPR000182">
    <property type="entry name" value="GNAT_dom"/>
</dbReference>
<dbReference type="Gene3D" id="3.40.50.11190">
    <property type="match status" value="1"/>
</dbReference>
<dbReference type="GO" id="GO:0016787">
    <property type="term" value="F:hydrolase activity"/>
    <property type="evidence" value="ECO:0007669"/>
    <property type="project" value="UniProtKB-KW"/>
</dbReference>
<dbReference type="PANTHER" id="PTHR43415">
    <property type="entry name" value="SPERMIDINE N(1)-ACETYLTRANSFERASE"/>
    <property type="match status" value="1"/>
</dbReference>
<comment type="caution">
    <text evidence="4">The sequence shown here is derived from an EMBL/GenBank/DDBJ whole genome shotgun (WGS) entry which is preliminary data.</text>
</comment>
<dbReference type="EC" id="3.6.1.57" evidence="4"/>
<dbReference type="Gene3D" id="3.40.630.30">
    <property type="match status" value="1"/>
</dbReference>
<dbReference type="Pfam" id="PF13302">
    <property type="entry name" value="Acetyltransf_3"/>
    <property type="match status" value="1"/>
</dbReference>
<feature type="binding site" evidence="2">
    <location>
        <begin position="254"/>
        <end position="255"/>
    </location>
    <ligand>
        <name>substrate</name>
    </ligand>
</feature>
<evidence type="ECO:0000313" key="5">
    <source>
        <dbReference type="Proteomes" id="UP000323426"/>
    </source>
</evidence>
<dbReference type="PANTHER" id="PTHR43415:SF3">
    <property type="entry name" value="GNAT-FAMILY ACETYLTRANSFERASE"/>
    <property type="match status" value="1"/>
</dbReference>
<dbReference type="Gene3D" id="3.40.50.2000">
    <property type="entry name" value="Glycogen Phosphorylase B"/>
    <property type="match status" value="1"/>
</dbReference>
<dbReference type="NCBIfam" id="TIGR03590">
    <property type="entry name" value="PseG"/>
    <property type="match status" value="1"/>
</dbReference>
<dbReference type="SUPFAM" id="SSF55729">
    <property type="entry name" value="Acyl-CoA N-acyltransferases (Nat)"/>
    <property type="match status" value="1"/>
</dbReference>
<sequence length="492" mass="55366">MHLKQHKRIIFRADGNARIGLGHLTRSLALATMLQEDFTCVFATQEPNPDFLTTLEKAGISVIQLPATLNYEQEAKELVKLVQPFDIIVLDGYVFGTKYQQILKSKENKIVCLDDIHAFPFLADALINQAGGVTPNHYQADINTQFFLGPAYALLRPPFLEAATQTRQISAIKNILLNMGGADPDNQTMHLLQAALINLKEINIQVVVGSAYRYYKQLLEYARQNSNITVYQSLDAEAMCELMQNCDAAILPPSSVAYEWCSVSGLLLVHQIADNQKDLAAFLTQNGLAFPLNQLNQILLHPDQNEIIAQQIKQQRQYFDGKSKLRLKRIFSDLTLGDFLQLRPAEENDMQQLFEWANDPAVRQHSFNPAPIPLEIHQRWFHHKLTDPDCLILIATFENVPAGMIRFDIKENQATISYLLDKNFRGKGFGAWVLTAGVVQLQQLQPDIARVIGHVQQSNIASVVSFQKAGFTKTNIIPPVEPHSLVFAKELN</sequence>
<feature type="domain" description="N-acetyltransferase" evidence="3">
    <location>
        <begin position="340"/>
        <end position="492"/>
    </location>
</feature>